<dbReference type="AlphaFoldDB" id="A0A0D3JRD4"/>
<dbReference type="KEGG" id="ehx:EMIHUDRAFT_254524"/>
<feature type="region of interest" description="Disordered" evidence="1">
    <location>
        <begin position="316"/>
        <end position="344"/>
    </location>
</feature>
<dbReference type="Proteomes" id="UP000013827">
    <property type="component" value="Unassembled WGS sequence"/>
</dbReference>
<feature type="compositionally biased region" description="Pro residues" evidence="1">
    <location>
        <begin position="67"/>
        <end position="92"/>
    </location>
</feature>
<name>A0A0D3JRD4_EMIH1</name>
<dbReference type="EnsemblProtists" id="EOD26069">
    <property type="protein sequence ID" value="EOD26069"/>
    <property type="gene ID" value="EMIHUDRAFT_254524"/>
</dbReference>
<reference evidence="2" key="2">
    <citation type="submission" date="2024-10" db="UniProtKB">
        <authorList>
            <consortium name="EnsemblProtists"/>
        </authorList>
    </citation>
    <scope>IDENTIFICATION</scope>
</reference>
<evidence type="ECO:0000256" key="1">
    <source>
        <dbReference type="SAM" id="MobiDB-lite"/>
    </source>
</evidence>
<evidence type="ECO:0000313" key="2">
    <source>
        <dbReference type="EnsemblProtists" id="EOD26069"/>
    </source>
</evidence>
<proteinExistence type="predicted"/>
<dbReference type="HOGENOM" id="CLU_807969_0_0_1"/>
<feature type="compositionally biased region" description="Basic and acidic residues" evidence="1">
    <location>
        <begin position="44"/>
        <end position="59"/>
    </location>
</feature>
<organism evidence="2 3">
    <name type="scientific">Emiliania huxleyi (strain CCMP1516)</name>
    <dbReference type="NCBI Taxonomy" id="280463"/>
    <lineage>
        <taxon>Eukaryota</taxon>
        <taxon>Haptista</taxon>
        <taxon>Haptophyta</taxon>
        <taxon>Prymnesiophyceae</taxon>
        <taxon>Isochrysidales</taxon>
        <taxon>Noelaerhabdaceae</taxon>
        <taxon>Emiliania</taxon>
    </lineage>
</organism>
<reference evidence="3" key="1">
    <citation type="journal article" date="2013" name="Nature">
        <title>Pan genome of the phytoplankton Emiliania underpins its global distribution.</title>
        <authorList>
            <person name="Read B.A."/>
            <person name="Kegel J."/>
            <person name="Klute M.J."/>
            <person name="Kuo A."/>
            <person name="Lefebvre S.C."/>
            <person name="Maumus F."/>
            <person name="Mayer C."/>
            <person name="Miller J."/>
            <person name="Monier A."/>
            <person name="Salamov A."/>
            <person name="Young J."/>
            <person name="Aguilar M."/>
            <person name="Claverie J.M."/>
            <person name="Frickenhaus S."/>
            <person name="Gonzalez K."/>
            <person name="Herman E.K."/>
            <person name="Lin Y.C."/>
            <person name="Napier J."/>
            <person name="Ogata H."/>
            <person name="Sarno A.F."/>
            <person name="Shmutz J."/>
            <person name="Schroeder D."/>
            <person name="de Vargas C."/>
            <person name="Verret F."/>
            <person name="von Dassow P."/>
            <person name="Valentin K."/>
            <person name="Van de Peer Y."/>
            <person name="Wheeler G."/>
            <person name="Dacks J.B."/>
            <person name="Delwiche C.F."/>
            <person name="Dyhrman S.T."/>
            <person name="Glockner G."/>
            <person name="John U."/>
            <person name="Richards T."/>
            <person name="Worden A.Z."/>
            <person name="Zhang X."/>
            <person name="Grigoriev I.V."/>
            <person name="Allen A.E."/>
            <person name="Bidle K."/>
            <person name="Borodovsky M."/>
            <person name="Bowler C."/>
            <person name="Brownlee C."/>
            <person name="Cock J.M."/>
            <person name="Elias M."/>
            <person name="Gladyshev V.N."/>
            <person name="Groth M."/>
            <person name="Guda C."/>
            <person name="Hadaegh A."/>
            <person name="Iglesias-Rodriguez M.D."/>
            <person name="Jenkins J."/>
            <person name="Jones B.M."/>
            <person name="Lawson T."/>
            <person name="Leese F."/>
            <person name="Lindquist E."/>
            <person name="Lobanov A."/>
            <person name="Lomsadze A."/>
            <person name="Malik S.B."/>
            <person name="Marsh M.E."/>
            <person name="Mackinder L."/>
            <person name="Mock T."/>
            <person name="Mueller-Roeber B."/>
            <person name="Pagarete A."/>
            <person name="Parker M."/>
            <person name="Probert I."/>
            <person name="Quesneville H."/>
            <person name="Raines C."/>
            <person name="Rensing S.A."/>
            <person name="Riano-Pachon D.M."/>
            <person name="Richier S."/>
            <person name="Rokitta S."/>
            <person name="Shiraiwa Y."/>
            <person name="Soanes D.M."/>
            <person name="van der Giezen M."/>
            <person name="Wahlund T.M."/>
            <person name="Williams B."/>
            <person name="Wilson W."/>
            <person name="Wolfe G."/>
            <person name="Wurch L.L."/>
        </authorList>
    </citation>
    <scope>NUCLEOTIDE SEQUENCE</scope>
</reference>
<dbReference type="RefSeq" id="XP_005778498.1">
    <property type="nucleotide sequence ID" value="XM_005778441.1"/>
</dbReference>
<sequence length="344" mass="36315">AQEPQQAQEPHLAQEPQPQAQEPPPAQEPLQAQGPSQAQQLPTLDRDQPPTQDRDRESQPQEAPQAQEPPQPQEAPQAQEPPQPQGAPPTQAPPQDANPAQLPSQIDINQIAAAIAAANAAATRIDREASAAAARAEREAMIAAFATASRTGHEEAMTDFATALRNALSNEGGATRGSLSAKVTRTYDADIPKLEGKNITPQMMAECYGPRMATHVMPLLFRSANSRATKGNDASLPYGHTGDFSLARACGSLADTTPLRYRCWADKTLRGLQEFLLADKKRVSAVPAKRRAARSSAAAEAEAAGAGSEVAARAKARALRTGRGERTGSGWSPSGVQVQAGAVE</sequence>
<evidence type="ECO:0000313" key="3">
    <source>
        <dbReference type="Proteomes" id="UP000013827"/>
    </source>
</evidence>
<protein>
    <submittedName>
        <fullName evidence="2">Uncharacterized protein</fullName>
    </submittedName>
</protein>
<dbReference type="GeneID" id="17271616"/>
<feature type="compositionally biased region" description="Low complexity" evidence="1">
    <location>
        <begin position="1"/>
        <end position="20"/>
    </location>
</feature>
<dbReference type="PaxDb" id="2903-EOD26069"/>
<keyword evidence="3" id="KW-1185">Reference proteome</keyword>
<accession>A0A0D3JRD4</accession>
<feature type="region of interest" description="Disordered" evidence="1">
    <location>
        <begin position="1"/>
        <end position="101"/>
    </location>
</feature>